<dbReference type="FunFam" id="3.80.10.10:FF:000129">
    <property type="entry name" value="Leucine-rich repeat receptor-like kinase"/>
    <property type="match status" value="1"/>
</dbReference>
<keyword evidence="16" id="KW-0067">ATP-binding</keyword>
<evidence type="ECO:0000256" key="9">
    <source>
        <dbReference type="ARBA" id="ARBA00022614"/>
    </source>
</evidence>
<dbReference type="Gene3D" id="1.10.510.10">
    <property type="entry name" value="Transferase(Phosphotransferase) domain 1"/>
    <property type="match status" value="2"/>
</dbReference>
<feature type="domain" description="Protein kinase" evidence="27">
    <location>
        <begin position="882"/>
        <end position="1153"/>
    </location>
</feature>
<evidence type="ECO:0000256" key="22">
    <source>
        <dbReference type="ARBA" id="ARBA00048679"/>
    </source>
</evidence>
<dbReference type="SUPFAM" id="SSF56112">
    <property type="entry name" value="Protein kinase-like (PK-like)"/>
    <property type="match status" value="2"/>
</dbReference>
<evidence type="ECO:0000256" key="15">
    <source>
        <dbReference type="ARBA" id="ARBA00022777"/>
    </source>
</evidence>
<feature type="transmembrane region" description="Helical" evidence="26">
    <location>
        <begin position="826"/>
        <end position="845"/>
    </location>
</feature>
<dbReference type="InterPro" id="IPR001611">
    <property type="entry name" value="Leu-rich_rpt"/>
</dbReference>
<comment type="function">
    <text evidence="24">The processed protein kinase Xa21 chain released by protein cleavage after X.oryzae pv. oryzae protein Ax21 detection translocates into the nucleus where it can bind and regulate WRKY62, a transcription factor. Confers resistance to the bacterial pathogen X.oryzae pv. oryzae (Xoo).</text>
</comment>
<proteinExistence type="inferred from homology"/>
<dbReference type="FunFam" id="3.30.200.20:FF:000432">
    <property type="entry name" value="LRR receptor-like serine/threonine-protein kinase EFR"/>
    <property type="match status" value="1"/>
</dbReference>
<evidence type="ECO:0000256" key="17">
    <source>
        <dbReference type="ARBA" id="ARBA00022989"/>
    </source>
</evidence>
<dbReference type="Pfam" id="PF07714">
    <property type="entry name" value="PK_Tyr_Ser-Thr"/>
    <property type="match status" value="1"/>
</dbReference>
<dbReference type="EC" id="2.7.11.1" evidence="5"/>
<dbReference type="PROSITE" id="PS00108">
    <property type="entry name" value="PROTEIN_KINASE_ST"/>
    <property type="match status" value="1"/>
</dbReference>
<dbReference type="PANTHER" id="PTHR48005">
    <property type="entry name" value="LEUCINE RICH REPEAT KINASE 2"/>
    <property type="match status" value="1"/>
</dbReference>
<comment type="subcellular location">
    <subcellularLocation>
        <location evidence="1">Cell membrane</location>
        <topology evidence="1">Single-pass membrane protein</topology>
    </subcellularLocation>
    <subcellularLocation>
        <location evidence="2">Endoplasmic reticulum membrane</location>
        <topology evidence="2">Single-pass membrane protein</topology>
    </subcellularLocation>
    <subcellularLocation>
        <location evidence="3">Membrane</location>
        <topology evidence="3">Single-pass type I membrane protein</topology>
    </subcellularLocation>
</comment>
<dbReference type="GO" id="GO:0005789">
    <property type="term" value="C:endoplasmic reticulum membrane"/>
    <property type="evidence" value="ECO:0007669"/>
    <property type="project" value="UniProtKB-SubCell"/>
</dbReference>
<evidence type="ECO:0000256" key="19">
    <source>
        <dbReference type="ARBA" id="ARBA00023170"/>
    </source>
</evidence>
<keyword evidence="12" id="KW-0732">Signal</keyword>
<dbReference type="InterPro" id="IPR003591">
    <property type="entry name" value="Leu-rich_rpt_typical-subtyp"/>
</dbReference>
<dbReference type="PROSITE" id="PS50011">
    <property type="entry name" value="PROTEIN_KINASE_DOM"/>
    <property type="match status" value="2"/>
</dbReference>
<dbReference type="PANTHER" id="PTHR48005:SF88">
    <property type="entry name" value="PROTEIN KINASE DOMAIN-CONTAINING PROTEIN"/>
    <property type="match status" value="1"/>
</dbReference>
<feature type="domain" description="Protein kinase" evidence="27">
    <location>
        <begin position="1"/>
        <end position="114"/>
    </location>
</feature>
<dbReference type="InterPro" id="IPR001245">
    <property type="entry name" value="Ser-Thr/Tyr_kinase_cat_dom"/>
</dbReference>
<name>A0AAQ3PJH7_PASNO</name>
<evidence type="ECO:0000259" key="27">
    <source>
        <dbReference type="PROSITE" id="PS50011"/>
    </source>
</evidence>
<dbReference type="FunFam" id="3.80.10.10:FF:000288">
    <property type="entry name" value="LRR receptor-like serine/threonine-protein kinase EFR"/>
    <property type="match status" value="1"/>
</dbReference>
<evidence type="ECO:0000256" key="1">
    <source>
        <dbReference type="ARBA" id="ARBA00004162"/>
    </source>
</evidence>
<keyword evidence="8" id="KW-0597">Phosphoprotein</keyword>
<accession>A0AAQ3PJH7</accession>
<keyword evidence="14" id="KW-0547">Nucleotide-binding</keyword>
<dbReference type="InterPro" id="IPR008271">
    <property type="entry name" value="Ser/Thr_kinase_AS"/>
</dbReference>
<keyword evidence="17 26" id="KW-1133">Transmembrane helix</keyword>
<dbReference type="Pfam" id="PF23598">
    <property type="entry name" value="LRR_14"/>
    <property type="match status" value="1"/>
</dbReference>
<keyword evidence="19" id="KW-0675">Receptor</keyword>
<gene>
    <name evidence="28" type="ORF">U9M48_002254</name>
</gene>
<comment type="function">
    <text evidence="23">Receptor kinase that detects X.oryzae pv. oryzae protein Ax21 to promote innate immunity. Following X.oryzae pv. oryzae protein Ax21 detection, undergoes cleavage, releasing the processed protein kinase Xa21 chain.</text>
</comment>
<evidence type="ECO:0000256" key="4">
    <source>
        <dbReference type="ARBA" id="ARBA00008684"/>
    </source>
</evidence>
<dbReference type="GO" id="GO:0005524">
    <property type="term" value="F:ATP binding"/>
    <property type="evidence" value="ECO:0007669"/>
    <property type="project" value="UniProtKB-KW"/>
</dbReference>
<keyword evidence="11 26" id="KW-0812">Transmembrane</keyword>
<dbReference type="InterPro" id="IPR032675">
    <property type="entry name" value="LRR_dom_sf"/>
</dbReference>
<evidence type="ECO:0000256" key="11">
    <source>
        <dbReference type="ARBA" id="ARBA00022692"/>
    </source>
</evidence>
<evidence type="ECO:0000313" key="29">
    <source>
        <dbReference type="Proteomes" id="UP001341281"/>
    </source>
</evidence>
<dbReference type="GO" id="GO:0005886">
    <property type="term" value="C:plasma membrane"/>
    <property type="evidence" value="ECO:0007669"/>
    <property type="project" value="UniProtKB-SubCell"/>
</dbReference>
<evidence type="ECO:0000256" key="14">
    <source>
        <dbReference type="ARBA" id="ARBA00022741"/>
    </source>
</evidence>
<reference evidence="28 29" key="1">
    <citation type="submission" date="2024-02" db="EMBL/GenBank/DDBJ databases">
        <title>High-quality chromosome-scale genome assembly of Pensacola bahiagrass (Paspalum notatum Flugge var. saurae).</title>
        <authorList>
            <person name="Vega J.M."/>
            <person name="Podio M."/>
            <person name="Orjuela J."/>
            <person name="Siena L.A."/>
            <person name="Pessino S.C."/>
            <person name="Combes M.C."/>
            <person name="Mariac C."/>
            <person name="Albertini E."/>
            <person name="Pupilli F."/>
            <person name="Ortiz J.P.A."/>
            <person name="Leblanc O."/>
        </authorList>
    </citation>
    <scope>NUCLEOTIDE SEQUENCE [LARGE SCALE GENOMIC DNA]</scope>
    <source>
        <strain evidence="28">R1</strain>
        <tissue evidence="28">Leaf</tissue>
    </source>
</reference>
<comment type="catalytic activity">
    <reaction evidence="22">
        <text>L-seryl-[protein] + ATP = O-phospho-L-seryl-[protein] + ADP + H(+)</text>
        <dbReference type="Rhea" id="RHEA:17989"/>
        <dbReference type="Rhea" id="RHEA-COMP:9863"/>
        <dbReference type="Rhea" id="RHEA-COMP:11604"/>
        <dbReference type="ChEBI" id="CHEBI:15378"/>
        <dbReference type="ChEBI" id="CHEBI:29999"/>
        <dbReference type="ChEBI" id="CHEBI:30616"/>
        <dbReference type="ChEBI" id="CHEBI:83421"/>
        <dbReference type="ChEBI" id="CHEBI:456216"/>
        <dbReference type="EC" id="2.7.11.1"/>
    </reaction>
</comment>
<dbReference type="InterPro" id="IPR051420">
    <property type="entry name" value="Ser_Thr_Kinases_DiverseReg"/>
</dbReference>
<dbReference type="InterPro" id="IPR055414">
    <property type="entry name" value="LRR_R13L4/SHOC2-like"/>
</dbReference>
<evidence type="ECO:0000256" key="6">
    <source>
        <dbReference type="ARBA" id="ARBA00022475"/>
    </source>
</evidence>
<dbReference type="GO" id="GO:0004674">
    <property type="term" value="F:protein serine/threonine kinase activity"/>
    <property type="evidence" value="ECO:0007669"/>
    <property type="project" value="UniProtKB-KW"/>
</dbReference>
<evidence type="ECO:0000313" key="28">
    <source>
        <dbReference type="EMBL" id="WVZ51071.1"/>
    </source>
</evidence>
<evidence type="ECO:0000256" key="13">
    <source>
        <dbReference type="ARBA" id="ARBA00022737"/>
    </source>
</evidence>
<dbReference type="Pfam" id="PF00560">
    <property type="entry name" value="LRR_1"/>
    <property type="match status" value="3"/>
</dbReference>
<dbReference type="FunFam" id="1.10.510.10:FF:000358">
    <property type="entry name" value="Putative leucine-rich repeat receptor-like serine/threonine-protein kinase"/>
    <property type="match status" value="1"/>
</dbReference>
<comment type="similarity">
    <text evidence="4">Belongs to the protein kinase superfamily. Ser/Thr protein kinase family.</text>
</comment>
<dbReference type="SMART" id="SM00220">
    <property type="entry name" value="S_TKc"/>
    <property type="match status" value="1"/>
</dbReference>
<evidence type="ECO:0000256" key="26">
    <source>
        <dbReference type="SAM" id="Phobius"/>
    </source>
</evidence>
<evidence type="ECO:0000256" key="23">
    <source>
        <dbReference type="ARBA" id="ARBA00054320"/>
    </source>
</evidence>
<dbReference type="InterPro" id="IPR000719">
    <property type="entry name" value="Prot_kinase_dom"/>
</dbReference>
<dbReference type="Pfam" id="PF08263">
    <property type="entry name" value="LRRNT_2"/>
    <property type="match status" value="1"/>
</dbReference>
<keyword evidence="20" id="KW-0325">Glycoprotein</keyword>
<keyword evidence="9" id="KW-0433">Leucine-rich repeat</keyword>
<evidence type="ECO:0000256" key="12">
    <source>
        <dbReference type="ARBA" id="ARBA00022729"/>
    </source>
</evidence>
<keyword evidence="13" id="KW-0677">Repeat</keyword>
<evidence type="ECO:0000256" key="16">
    <source>
        <dbReference type="ARBA" id="ARBA00022840"/>
    </source>
</evidence>
<evidence type="ECO:0000256" key="21">
    <source>
        <dbReference type="ARBA" id="ARBA00047899"/>
    </source>
</evidence>
<keyword evidence="10" id="KW-0808">Transferase</keyword>
<keyword evidence="29" id="KW-1185">Reference proteome</keyword>
<evidence type="ECO:0000256" key="20">
    <source>
        <dbReference type="ARBA" id="ARBA00023180"/>
    </source>
</evidence>
<dbReference type="InterPro" id="IPR013210">
    <property type="entry name" value="LRR_N_plant-typ"/>
</dbReference>
<evidence type="ECO:0000256" key="5">
    <source>
        <dbReference type="ARBA" id="ARBA00012513"/>
    </source>
</evidence>
<evidence type="ECO:0000256" key="2">
    <source>
        <dbReference type="ARBA" id="ARBA00004389"/>
    </source>
</evidence>
<sequence>MSSIGVRGTIGYAAPEYGAGNMASTHGDIYSYGILVLEMVTGRRPTDNNFSQGLSLREYVELGIQGRVLDVVDAQLSLGLQNELQSADRFICKTMMDRLISLLRLGVSCSHEVLSNRMSTGDIIKELRCIKESLVGCVYLGYGQECFETLYHLYVSSLKLIKLSISDKKAGAPAPATFFFPFFVWLCLVSQLARSLPAPVSSNSNASVTDEAALLSFKSALYSSGSQLDSWNSSTHFCRWPGVACGRRHPERVVALRMGSFNLSGPISPSLGNLSFVREVHLDINWLVGEIPPELSRLGRLEFLNLSSNQLHGEIPTSLGTTMANLYILDLEENRLSGEIPVSLATLPSIGFLFLYSNMLTGEIPPELGNLTGLMHLDLMENMLSGPIPPSLGMLTSLIWLSLANNTLGGEIPASIWNVSSLWGINVQQNNLTGAIPADAFGKLANLVSVTMDNNRFHGHLPASLANATQLQLLQLGPNSSTGVVPRQIGALTKLQWLLLSNTLVGAEEPADWEFLKAMANCSQLMTLDLTAGRFAGVLPASSLSNLSSSLQTLYLPYNMISGTLPEDIGNLVSLQSLVLDSNSFTGALPSSLGRLQKLRLLSASENTLSRSIPFSIGNLTELTTLNIKANFFRGVLPSALGNLTKLLELRLGRNDLTGMVLGALFSITTLSIALDLSHNSFAGQIPEVIGNLINLVEFHAESNNFTGEIPDRLGECLLLQYLYLQNNFLSGTIPSLLGQLKGLQYLDLSINNISGQIPRFIGNFGMLSYLNLSFNNFFGEVPSSGAFANASAFSVQGNGQLCGGIPDLHLPLCSHRSPKREHKHFVIPIVLSLIATLAVLALLYKLCSWHKTSTTNSSSTTSMQGHPLISYAQLVKATDSFSATNLLGSGSVGSVYTGELDGQEGESKRLVAVKVLKLHTPKALKSFVAECEALRNMRHRNLLKIVTICSSIDNGGNDFKAIVYDFMENGSLEDWLHPDRTVDSEQRYLNLSQGVAILLDVAYALDYLHCHGPTPVVHCDLKSSNVLLDADMVAHVGDFGLAKILVERSSSSDQPTSSMGFRGTIGYAAPEYGAGNTVTTHGDIYSYGVLVLETITGRRPTDSESRHGLGLREYVDRALHNSTLMDAVDTQLSMELDNEPHAMSDASSYKRMADCIIMERHQTKIITQLTQFKIKV</sequence>
<comment type="catalytic activity">
    <reaction evidence="21">
        <text>L-threonyl-[protein] + ATP = O-phospho-L-threonyl-[protein] + ADP + H(+)</text>
        <dbReference type="Rhea" id="RHEA:46608"/>
        <dbReference type="Rhea" id="RHEA-COMP:11060"/>
        <dbReference type="Rhea" id="RHEA-COMP:11605"/>
        <dbReference type="ChEBI" id="CHEBI:15378"/>
        <dbReference type="ChEBI" id="CHEBI:30013"/>
        <dbReference type="ChEBI" id="CHEBI:30616"/>
        <dbReference type="ChEBI" id="CHEBI:61977"/>
        <dbReference type="ChEBI" id="CHEBI:456216"/>
        <dbReference type="EC" id="2.7.11.1"/>
    </reaction>
</comment>
<evidence type="ECO:0000256" key="24">
    <source>
        <dbReference type="ARBA" id="ARBA00056628"/>
    </source>
</evidence>
<evidence type="ECO:0000256" key="7">
    <source>
        <dbReference type="ARBA" id="ARBA00022527"/>
    </source>
</evidence>
<protein>
    <recommendedName>
        <fullName evidence="25">Receptor kinase-like protein Xa21</fullName>
        <ecNumber evidence="5">2.7.11.1</ecNumber>
    </recommendedName>
</protein>
<dbReference type="InterPro" id="IPR011009">
    <property type="entry name" value="Kinase-like_dom_sf"/>
</dbReference>
<evidence type="ECO:0000256" key="8">
    <source>
        <dbReference type="ARBA" id="ARBA00022553"/>
    </source>
</evidence>
<dbReference type="SMART" id="SM00369">
    <property type="entry name" value="LRR_TYP"/>
    <property type="match status" value="7"/>
</dbReference>
<evidence type="ECO:0000256" key="3">
    <source>
        <dbReference type="ARBA" id="ARBA00004479"/>
    </source>
</evidence>
<evidence type="ECO:0000256" key="18">
    <source>
        <dbReference type="ARBA" id="ARBA00023136"/>
    </source>
</evidence>
<organism evidence="28 29">
    <name type="scientific">Paspalum notatum var. saurae</name>
    <dbReference type="NCBI Taxonomy" id="547442"/>
    <lineage>
        <taxon>Eukaryota</taxon>
        <taxon>Viridiplantae</taxon>
        <taxon>Streptophyta</taxon>
        <taxon>Embryophyta</taxon>
        <taxon>Tracheophyta</taxon>
        <taxon>Spermatophyta</taxon>
        <taxon>Magnoliopsida</taxon>
        <taxon>Liliopsida</taxon>
        <taxon>Poales</taxon>
        <taxon>Poaceae</taxon>
        <taxon>PACMAD clade</taxon>
        <taxon>Panicoideae</taxon>
        <taxon>Andropogonodae</taxon>
        <taxon>Paspaleae</taxon>
        <taxon>Paspalinae</taxon>
        <taxon>Paspalum</taxon>
    </lineage>
</organism>
<dbReference type="AlphaFoldDB" id="A0AAQ3PJH7"/>
<dbReference type="SUPFAM" id="SSF52058">
    <property type="entry name" value="L domain-like"/>
    <property type="match status" value="2"/>
</dbReference>
<keyword evidence="6" id="KW-1003">Cell membrane</keyword>
<dbReference type="EMBL" id="CP144745">
    <property type="protein sequence ID" value="WVZ51071.1"/>
    <property type="molecule type" value="Genomic_DNA"/>
</dbReference>
<evidence type="ECO:0000256" key="25">
    <source>
        <dbReference type="ARBA" id="ARBA00072040"/>
    </source>
</evidence>
<dbReference type="FunFam" id="3.80.10.10:FF:000095">
    <property type="entry name" value="LRR receptor-like serine/threonine-protein kinase GSO1"/>
    <property type="match status" value="1"/>
</dbReference>
<keyword evidence="15" id="KW-0418">Kinase</keyword>
<evidence type="ECO:0000256" key="10">
    <source>
        <dbReference type="ARBA" id="ARBA00022679"/>
    </source>
</evidence>
<dbReference type="Proteomes" id="UP001341281">
    <property type="component" value="Chromosome 01"/>
</dbReference>
<dbReference type="Gene3D" id="3.30.200.20">
    <property type="entry name" value="Phosphorylase Kinase, domain 1"/>
    <property type="match status" value="1"/>
</dbReference>
<keyword evidence="7" id="KW-0723">Serine/threonine-protein kinase</keyword>
<keyword evidence="18 26" id="KW-0472">Membrane</keyword>
<dbReference type="Gene3D" id="3.80.10.10">
    <property type="entry name" value="Ribonuclease Inhibitor"/>
    <property type="match status" value="4"/>
</dbReference>